<sequence length="60" mass="6640">MPIHERVAGPRPSHKAANDGYLLVQCALGIWHLACVDVGVHSLGEWRAACHLSRTKKREP</sequence>
<accession>A0A7U2I5R0</accession>
<dbReference type="VEuPathDB" id="FungiDB:JI435_421060"/>
<dbReference type="EMBL" id="CP069039">
    <property type="protein sequence ID" value="QRD04386.1"/>
    <property type="molecule type" value="Genomic_DNA"/>
</dbReference>
<protein>
    <submittedName>
        <fullName evidence="1">Uncharacterized protein</fullName>
    </submittedName>
</protein>
<dbReference type="Proteomes" id="UP000663193">
    <property type="component" value="Chromosome 17"/>
</dbReference>
<keyword evidence="2" id="KW-1185">Reference proteome</keyword>
<name>A0A7U2I5R0_PHANO</name>
<evidence type="ECO:0000313" key="2">
    <source>
        <dbReference type="Proteomes" id="UP000663193"/>
    </source>
</evidence>
<organism evidence="1 2">
    <name type="scientific">Phaeosphaeria nodorum (strain SN15 / ATCC MYA-4574 / FGSC 10173)</name>
    <name type="common">Glume blotch fungus</name>
    <name type="synonym">Parastagonospora nodorum</name>
    <dbReference type="NCBI Taxonomy" id="321614"/>
    <lineage>
        <taxon>Eukaryota</taxon>
        <taxon>Fungi</taxon>
        <taxon>Dikarya</taxon>
        <taxon>Ascomycota</taxon>
        <taxon>Pezizomycotina</taxon>
        <taxon>Dothideomycetes</taxon>
        <taxon>Pleosporomycetidae</taxon>
        <taxon>Pleosporales</taxon>
        <taxon>Pleosporineae</taxon>
        <taxon>Phaeosphaeriaceae</taxon>
        <taxon>Parastagonospora</taxon>
    </lineage>
</organism>
<proteinExistence type="predicted"/>
<reference evidence="2" key="1">
    <citation type="journal article" date="2021" name="BMC Genomics">
        <title>Chromosome-level genome assembly and manually-curated proteome of model necrotroph Parastagonospora nodorum Sn15 reveals a genome-wide trove of candidate effector homologs, and redundancy of virulence-related functions within an accessory chromosome.</title>
        <authorList>
            <person name="Bertazzoni S."/>
            <person name="Jones D.A.B."/>
            <person name="Phan H.T."/>
            <person name="Tan K.-C."/>
            <person name="Hane J.K."/>
        </authorList>
    </citation>
    <scope>NUCLEOTIDE SEQUENCE [LARGE SCALE GENOMIC DNA]</scope>
    <source>
        <strain evidence="2">SN15 / ATCC MYA-4574 / FGSC 10173)</strain>
    </source>
</reference>
<gene>
    <name evidence="1" type="ORF">JI435_421060</name>
</gene>
<evidence type="ECO:0000313" key="1">
    <source>
        <dbReference type="EMBL" id="QRD04386.1"/>
    </source>
</evidence>
<dbReference type="AlphaFoldDB" id="A0A7U2I5R0"/>